<evidence type="ECO:0000256" key="3">
    <source>
        <dbReference type="SAM" id="MobiDB-lite"/>
    </source>
</evidence>
<dbReference type="Proteomes" id="UP000322899">
    <property type="component" value="Unassembled WGS sequence"/>
</dbReference>
<dbReference type="InterPro" id="IPR023578">
    <property type="entry name" value="Ras_GEF_dom_sf"/>
</dbReference>
<evidence type="ECO:0000256" key="1">
    <source>
        <dbReference type="ARBA" id="ARBA00022658"/>
    </source>
</evidence>
<dbReference type="EMBL" id="VLTN01000030">
    <property type="protein sequence ID" value="KAA0150971.1"/>
    <property type="molecule type" value="Genomic_DNA"/>
</dbReference>
<evidence type="ECO:0000313" key="9">
    <source>
        <dbReference type="Proteomes" id="UP000322899"/>
    </source>
</evidence>
<dbReference type="Proteomes" id="UP000324907">
    <property type="component" value="Unassembled WGS sequence"/>
</dbReference>
<dbReference type="GO" id="GO:0005085">
    <property type="term" value="F:guanyl-nucleotide exchange factor activity"/>
    <property type="evidence" value="ECO:0007669"/>
    <property type="project" value="UniProtKB-KW"/>
</dbReference>
<evidence type="ECO:0000259" key="4">
    <source>
        <dbReference type="PROSITE" id="PS50009"/>
    </source>
</evidence>
<feature type="domain" description="Ras-GEF" evidence="4">
    <location>
        <begin position="16"/>
        <end position="269"/>
    </location>
</feature>
<dbReference type="GO" id="GO:0007264">
    <property type="term" value="P:small GTPase-mediated signal transduction"/>
    <property type="evidence" value="ECO:0007669"/>
    <property type="project" value="InterPro"/>
</dbReference>
<evidence type="ECO:0000313" key="8">
    <source>
        <dbReference type="EMBL" id="KAA0173458.1"/>
    </source>
</evidence>
<dbReference type="Proteomes" id="UP000323011">
    <property type="component" value="Unassembled WGS sequence"/>
</dbReference>
<feature type="compositionally biased region" description="Acidic residues" evidence="3">
    <location>
        <begin position="279"/>
        <end position="295"/>
    </location>
</feature>
<evidence type="ECO:0000313" key="6">
    <source>
        <dbReference type="EMBL" id="KAA0153720.1"/>
    </source>
</evidence>
<protein>
    <recommendedName>
        <fullName evidence="4">Ras-GEF domain-containing protein</fullName>
    </recommendedName>
</protein>
<evidence type="ECO:0000313" key="12">
    <source>
        <dbReference type="Proteomes" id="UP000325113"/>
    </source>
</evidence>
<sequence length="295" mass="32402">MPAPGEPRFASWLSAPVRMLAEQWARLDFAAFQRVPVEELLRAGFDDPRYKHSADAVRACIDRFNAESLWAASEVMAAPSPRARAATYMRLLAVAVWLRRLRDYFGLSAILTGLRSGPIKRLHLTHAALPADAAELEKDLSKTVSEALFFTRYLRALAATPPGAAATPYLAPHTQLLLLTESAMDSAFPTNWNLGHAYKGRALYEVAAPLAELKEGTFTAERDGDACRPVFAVCGLIEAALRGHTFYFDEDAGAARARLLRQSTEAEPDLPPPPLSEPDIGDDEEVGQWEQGEEL</sequence>
<dbReference type="InterPro" id="IPR001895">
    <property type="entry name" value="RASGEF_cat_dom"/>
</dbReference>
<keyword evidence="10" id="KW-1185">Reference proteome</keyword>
<dbReference type="OrthoDB" id="10254377at2759"/>
<dbReference type="SMART" id="SM00147">
    <property type="entry name" value="RasGEF"/>
    <property type="match status" value="1"/>
</dbReference>
<dbReference type="PANTHER" id="PTHR23113">
    <property type="entry name" value="GUANINE NUCLEOTIDE EXCHANGE FACTOR"/>
    <property type="match status" value="1"/>
</dbReference>
<dbReference type="AlphaFoldDB" id="A0A5A8CNK1"/>
<feature type="region of interest" description="Disordered" evidence="3">
    <location>
        <begin position="262"/>
        <end position="295"/>
    </location>
</feature>
<dbReference type="EMBL" id="VLTL01000069">
    <property type="protein sequence ID" value="KAA0163275.1"/>
    <property type="molecule type" value="Genomic_DNA"/>
</dbReference>
<evidence type="ECO:0000313" key="5">
    <source>
        <dbReference type="EMBL" id="KAA0150971.1"/>
    </source>
</evidence>
<reference evidence="9 10" key="1">
    <citation type="submission" date="2019-07" db="EMBL/GenBank/DDBJ databases">
        <title>Genomes of Cafeteria roenbergensis.</title>
        <authorList>
            <person name="Fischer M.G."/>
            <person name="Hackl T."/>
            <person name="Roman M."/>
        </authorList>
    </citation>
    <scope>NUCLEOTIDE SEQUENCE [LARGE SCALE GENOMIC DNA]</scope>
    <source>
        <strain evidence="5 10">BVI</strain>
        <strain evidence="6 12">Cflag</strain>
        <strain evidence="8 9">E4-10P</strain>
        <strain evidence="7 11">RCC970-E3</strain>
    </source>
</reference>
<dbReference type="InterPro" id="IPR008937">
    <property type="entry name" value="Ras-like_GEF"/>
</dbReference>
<dbReference type="InterPro" id="IPR036964">
    <property type="entry name" value="RASGEF_cat_dom_sf"/>
</dbReference>
<dbReference type="Pfam" id="PF00617">
    <property type="entry name" value="RasGEF"/>
    <property type="match status" value="1"/>
</dbReference>
<dbReference type="PROSITE" id="PS50009">
    <property type="entry name" value="RASGEF_CAT"/>
    <property type="match status" value="1"/>
</dbReference>
<dbReference type="EMBL" id="VLTO01000033">
    <property type="protein sequence ID" value="KAA0173458.1"/>
    <property type="molecule type" value="Genomic_DNA"/>
</dbReference>
<keyword evidence="1 2" id="KW-0344">Guanine-nucleotide releasing factor</keyword>
<name>A0A5A8CNK1_CAFRO</name>
<proteinExistence type="predicted"/>
<gene>
    <name evidence="8" type="ORF">FNF27_05098</name>
    <name evidence="7" type="ORF">FNF28_04333</name>
    <name evidence="5" type="ORF">FNF29_04861</name>
    <name evidence="6" type="ORF">FNF31_06423</name>
</gene>
<organism evidence="6 12">
    <name type="scientific">Cafeteria roenbergensis</name>
    <name type="common">Marine flagellate</name>
    <dbReference type="NCBI Taxonomy" id="33653"/>
    <lineage>
        <taxon>Eukaryota</taxon>
        <taxon>Sar</taxon>
        <taxon>Stramenopiles</taxon>
        <taxon>Bigyra</taxon>
        <taxon>Opalozoa</taxon>
        <taxon>Bicosoecida</taxon>
        <taxon>Cafeteriaceae</taxon>
        <taxon>Cafeteria</taxon>
    </lineage>
</organism>
<evidence type="ECO:0000313" key="7">
    <source>
        <dbReference type="EMBL" id="KAA0163275.1"/>
    </source>
</evidence>
<evidence type="ECO:0000313" key="11">
    <source>
        <dbReference type="Proteomes" id="UP000324907"/>
    </source>
</evidence>
<evidence type="ECO:0000313" key="10">
    <source>
        <dbReference type="Proteomes" id="UP000323011"/>
    </source>
</evidence>
<dbReference type="Gene3D" id="1.10.840.10">
    <property type="entry name" value="Ras guanine-nucleotide exchange factors catalytic domain"/>
    <property type="match status" value="1"/>
</dbReference>
<dbReference type="Proteomes" id="UP000325113">
    <property type="component" value="Unassembled WGS sequence"/>
</dbReference>
<dbReference type="EMBL" id="VLTM01000098">
    <property type="protein sequence ID" value="KAA0153720.1"/>
    <property type="molecule type" value="Genomic_DNA"/>
</dbReference>
<comment type="caution">
    <text evidence="6">The sequence shown here is derived from an EMBL/GenBank/DDBJ whole genome shotgun (WGS) entry which is preliminary data.</text>
</comment>
<dbReference type="SUPFAM" id="SSF48366">
    <property type="entry name" value="Ras GEF"/>
    <property type="match status" value="1"/>
</dbReference>
<dbReference type="PANTHER" id="PTHR23113:SF99">
    <property type="entry name" value="RASGEF DOMAIN-CONTAINING PROTEIN"/>
    <property type="match status" value="1"/>
</dbReference>
<accession>A0A5A8CNK1</accession>
<evidence type="ECO:0000256" key="2">
    <source>
        <dbReference type="PROSITE-ProRule" id="PRU00168"/>
    </source>
</evidence>